<feature type="region of interest" description="Disordered" evidence="1">
    <location>
        <begin position="1"/>
        <end position="21"/>
    </location>
</feature>
<accession>A0ABW3IH38</accession>
<sequence>METKKKENQTMPNESFKVKGDWDKQSKALKAKYPKLTSEDVKFENGKEIDLIKRIETKLDKKRNEVIDILKTNQETVAKAS</sequence>
<name>A0ABW3IH38_9FLAO</name>
<gene>
    <name evidence="2" type="ORF">ACFQ1G_09635</name>
</gene>
<reference evidence="3" key="1">
    <citation type="journal article" date="2019" name="Int. J. Syst. Evol. Microbiol.">
        <title>The Global Catalogue of Microorganisms (GCM) 10K type strain sequencing project: providing services to taxonomists for standard genome sequencing and annotation.</title>
        <authorList>
            <consortium name="The Broad Institute Genomics Platform"/>
            <consortium name="The Broad Institute Genome Sequencing Center for Infectious Disease"/>
            <person name="Wu L."/>
            <person name="Ma J."/>
        </authorList>
    </citation>
    <scope>NUCLEOTIDE SEQUENCE [LARGE SCALE GENOMIC DNA]</scope>
    <source>
        <strain evidence="3">CCUG 60898</strain>
    </source>
</reference>
<evidence type="ECO:0000313" key="2">
    <source>
        <dbReference type="EMBL" id="MFD0977053.1"/>
    </source>
</evidence>
<evidence type="ECO:0008006" key="4">
    <source>
        <dbReference type="Google" id="ProtNLM"/>
    </source>
</evidence>
<evidence type="ECO:0000313" key="3">
    <source>
        <dbReference type="Proteomes" id="UP001597100"/>
    </source>
</evidence>
<dbReference type="RefSeq" id="WP_380739021.1">
    <property type="nucleotide sequence ID" value="NZ_JBHTJP010000035.1"/>
</dbReference>
<dbReference type="Proteomes" id="UP001597100">
    <property type="component" value="Unassembled WGS sequence"/>
</dbReference>
<evidence type="ECO:0000256" key="1">
    <source>
        <dbReference type="SAM" id="MobiDB-lite"/>
    </source>
</evidence>
<dbReference type="EMBL" id="JBHTJP010000035">
    <property type="protein sequence ID" value="MFD0977053.1"/>
    <property type="molecule type" value="Genomic_DNA"/>
</dbReference>
<proteinExistence type="predicted"/>
<keyword evidence="3" id="KW-1185">Reference proteome</keyword>
<dbReference type="InterPro" id="IPR036629">
    <property type="entry name" value="YjbJ_sf"/>
</dbReference>
<comment type="caution">
    <text evidence="2">The sequence shown here is derived from an EMBL/GenBank/DDBJ whole genome shotgun (WGS) entry which is preliminary data.</text>
</comment>
<organism evidence="2 3">
    <name type="scientific">Salinimicrobium gaetbulicola</name>
    <dbReference type="NCBI Taxonomy" id="999702"/>
    <lineage>
        <taxon>Bacteria</taxon>
        <taxon>Pseudomonadati</taxon>
        <taxon>Bacteroidota</taxon>
        <taxon>Flavobacteriia</taxon>
        <taxon>Flavobacteriales</taxon>
        <taxon>Flavobacteriaceae</taxon>
        <taxon>Salinimicrobium</taxon>
    </lineage>
</organism>
<dbReference type="Gene3D" id="1.10.1470.10">
    <property type="entry name" value="YjbJ"/>
    <property type="match status" value="1"/>
</dbReference>
<protein>
    <recommendedName>
        <fullName evidence="4">General stress protein CsbD</fullName>
    </recommendedName>
</protein>